<dbReference type="SUPFAM" id="SSF51905">
    <property type="entry name" value="FAD/NAD(P)-binding domain"/>
    <property type="match status" value="1"/>
</dbReference>
<evidence type="ECO:0000256" key="4">
    <source>
        <dbReference type="ARBA" id="ARBA00012867"/>
    </source>
</evidence>
<keyword evidence="7 11" id="KW-0560">Oxidoreductase</keyword>
<protein>
    <recommendedName>
        <fullName evidence="4 11">Protoporphyrinogen oxidase</fullName>
        <ecNumber evidence="4 11">1.3.3.4</ecNumber>
    </recommendedName>
</protein>
<sequence length="481" mass="54047">MSSWLPIPFRVVILGGGLSGLAAAHTVLKHAQVPTQVTVIESQNRFGGWLESTRFNDGTVFEHGPRSGRSYGNVALDALSLLSDIGIDDKFIGVPKSNDAASRRYIYYNGQILELPRGLALAKKWGPLPKSLLGLMIREPFVKKSDLDDMSVHEFFRRRFNCEEIADYLADPLCHGIFGWDSKQLSLRSCFPMLFDYEKNYGSVVKGALLSKGNKPPISSLSNKAKEQQWMAWSVKGGMQTLPELWSQHLIEKGLQCHLNTECKKLKVEFTTDSRKFHIETNNGTFEADHVISTLSAPVLLDMIEDQTLRHLLQDIRYTNMAVMTLQYSGEKIPHSGFGYLVPSKEKLDILGVTFDSHIFPEHALENSSTVTVMAGGPRFHELFGEKADENTATEIAVRSVRDTLNFKSEPIKNVTKMHRHCIPQYHVGHYKTAENIQNYLLEQNLPLSIMGNMWGGPGVNDVIVNARNNTMTWLTNNHLC</sequence>
<comment type="subcellular location">
    <subcellularLocation>
        <location evidence="11">Mitochondrion inner membrane</location>
    </subcellularLocation>
</comment>
<dbReference type="OrthoDB" id="419752at2759"/>
<dbReference type="GO" id="GO:0005743">
    <property type="term" value="C:mitochondrial inner membrane"/>
    <property type="evidence" value="ECO:0007669"/>
    <property type="project" value="UniProtKB-SubCell"/>
</dbReference>
<evidence type="ECO:0000256" key="5">
    <source>
        <dbReference type="ARBA" id="ARBA00022630"/>
    </source>
</evidence>
<comment type="catalytic activity">
    <reaction evidence="10 11">
        <text>protoporphyrinogen IX + 3 O2 = protoporphyrin IX + 3 H2O2</text>
        <dbReference type="Rhea" id="RHEA:25576"/>
        <dbReference type="ChEBI" id="CHEBI:15379"/>
        <dbReference type="ChEBI" id="CHEBI:16240"/>
        <dbReference type="ChEBI" id="CHEBI:57306"/>
        <dbReference type="ChEBI" id="CHEBI:57307"/>
        <dbReference type="EC" id="1.3.3.4"/>
    </reaction>
</comment>
<dbReference type="GO" id="GO:0004729">
    <property type="term" value="F:oxygen-dependent protoporphyrinogen oxidase activity"/>
    <property type="evidence" value="ECO:0007669"/>
    <property type="project" value="UniProtKB-UniRule"/>
</dbReference>
<keyword evidence="5 11" id="KW-0285">Flavoprotein</keyword>
<evidence type="ECO:0000256" key="2">
    <source>
        <dbReference type="ARBA" id="ARBA00005073"/>
    </source>
</evidence>
<evidence type="ECO:0000256" key="8">
    <source>
        <dbReference type="ARBA" id="ARBA00023133"/>
    </source>
</evidence>
<keyword evidence="9 11" id="KW-0627">Porphyrin biosynthesis</keyword>
<keyword evidence="8 11" id="KW-0350">Heme biosynthesis</keyword>
<reference evidence="13" key="1">
    <citation type="submission" date="2021-01" db="UniProtKB">
        <authorList>
            <consortium name="EnsemblMetazoa"/>
        </authorList>
    </citation>
    <scope>IDENTIFICATION</scope>
</reference>
<comment type="pathway">
    <text evidence="2 11">Porphyrin-containing compound metabolism; protoporphyrin-IX biosynthesis; protoporphyrin-IX from protoporphyrinogen-IX: step 1/1.</text>
</comment>
<dbReference type="RefSeq" id="XP_066934291.1">
    <property type="nucleotide sequence ID" value="XM_067078190.1"/>
</dbReference>
<comment type="function">
    <text evidence="1 11">Catalyzes the 6-electron oxidation of protoporphyrinogen-IX to form protoporphyrin-IX.</text>
</comment>
<evidence type="ECO:0000256" key="10">
    <source>
        <dbReference type="ARBA" id="ARBA00047554"/>
    </source>
</evidence>
<evidence type="ECO:0000256" key="3">
    <source>
        <dbReference type="ARBA" id="ARBA00010551"/>
    </source>
</evidence>
<evidence type="ECO:0000256" key="11">
    <source>
        <dbReference type="RuleBase" id="RU367069"/>
    </source>
</evidence>
<evidence type="ECO:0000256" key="7">
    <source>
        <dbReference type="ARBA" id="ARBA00023002"/>
    </source>
</evidence>
<dbReference type="InterPro" id="IPR004572">
    <property type="entry name" value="Protoporphyrinogen_oxidase"/>
</dbReference>
<dbReference type="GeneID" id="136821972"/>
<dbReference type="InterPro" id="IPR050464">
    <property type="entry name" value="Zeta_carotene_desat/Oxidored"/>
</dbReference>
<evidence type="ECO:0000313" key="13">
    <source>
        <dbReference type="EnsemblMetazoa" id="CLYHEMP021219.1"/>
    </source>
</evidence>
<proteinExistence type="inferred from homology"/>
<accession>A0A7M5XCP4</accession>
<dbReference type="Gene3D" id="3.50.50.60">
    <property type="entry name" value="FAD/NAD(P)-binding domain"/>
    <property type="match status" value="1"/>
</dbReference>
<organism evidence="13 14">
    <name type="scientific">Clytia hemisphaerica</name>
    <dbReference type="NCBI Taxonomy" id="252671"/>
    <lineage>
        <taxon>Eukaryota</taxon>
        <taxon>Metazoa</taxon>
        <taxon>Cnidaria</taxon>
        <taxon>Hydrozoa</taxon>
        <taxon>Hydroidolina</taxon>
        <taxon>Leptothecata</taxon>
        <taxon>Obeliida</taxon>
        <taxon>Clytiidae</taxon>
        <taxon>Clytia</taxon>
    </lineage>
</organism>
<dbReference type="PANTHER" id="PTHR42923">
    <property type="entry name" value="PROTOPORPHYRINOGEN OXIDASE"/>
    <property type="match status" value="1"/>
</dbReference>
<evidence type="ECO:0000256" key="1">
    <source>
        <dbReference type="ARBA" id="ARBA00002600"/>
    </source>
</evidence>
<evidence type="ECO:0000259" key="12">
    <source>
        <dbReference type="Pfam" id="PF01593"/>
    </source>
</evidence>
<dbReference type="GO" id="GO:0006782">
    <property type="term" value="P:protoporphyrinogen IX biosynthetic process"/>
    <property type="evidence" value="ECO:0007669"/>
    <property type="project" value="UniProtKB-UniRule"/>
</dbReference>
<comment type="similarity">
    <text evidence="3 11">Belongs to the protoporphyrinogen/coproporphyrinogen oxidase family. Protoporphyrinogen oxidase subfamily.</text>
</comment>
<keyword evidence="14" id="KW-1185">Reference proteome</keyword>
<dbReference type="EnsemblMetazoa" id="CLYHEMT021219.1">
    <property type="protein sequence ID" value="CLYHEMP021219.1"/>
    <property type="gene ID" value="CLYHEMG021219"/>
</dbReference>
<feature type="domain" description="Amine oxidase" evidence="12">
    <location>
        <begin position="18"/>
        <end position="424"/>
    </location>
</feature>
<dbReference type="Pfam" id="PF01593">
    <property type="entry name" value="Amino_oxidase"/>
    <property type="match status" value="1"/>
</dbReference>
<evidence type="ECO:0000313" key="14">
    <source>
        <dbReference type="Proteomes" id="UP000594262"/>
    </source>
</evidence>
<dbReference type="AlphaFoldDB" id="A0A7M5XCP4"/>
<dbReference type="PANTHER" id="PTHR42923:SF3">
    <property type="entry name" value="PROTOPORPHYRINOGEN OXIDASE"/>
    <property type="match status" value="1"/>
</dbReference>
<evidence type="ECO:0000256" key="6">
    <source>
        <dbReference type="ARBA" id="ARBA00022827"/>
    </source>
</evidence>
<dbReference type="SUPFAM" id="SSF54373">
    <property type="entry name" value="FAD-linked reductases, C-terminal domain"/>
    <property type="match status" value="1"/>
</dbReference>
<dbReference type="NCBIfam" id="TIGR00562">
    <property type="entry name" value="proto_IX_ox"/>
    <property type="match status" value="1"/>
</dbReference>
<name>A0A7M5XCP4_9CNID</name>
<dbReference type="Proteomes" id="UP000594262">
    <property type="component" value="Unplaced"/>
</dbReference>
<dbReference type="UniPathway" id="UPA00251">
    <property type="reaction ID" value="UER00324"/>
</dbReference>
<keyword evidence="6 11" id="KW-0274">FAD</keyword>
<dbReference type="InterPro" id="IPR036188">
    <property type="entry name" value="FAD/NAD-bd_sf"/>
</dbReference>
<comment type="cofactor">
    <cofactor evidence="11">
        <name>FAD</name>
        <dbReference type="ChEBI" id="CHEBI:57692"/>
    </cofactor>
    <text evidence="11">Binds 1 FAD per subunit.</text>
</comment>
<dbReference type="EC" id="1.3.3.4" evidence="4 11"/>
<dbReference type="InterPro" id="IPR002937">
    <property type="entry name" value="Amino_oxidase"/>
</dbReference>
<evidence type="ECO:0000256" key="9">
    <source>
        <dbReference type="ARBA" id="ARBA00023244"/>
    </source>
</evidence>